<evidence type="ECO:0000313" key="3">
    <source>
        <dbReference type="Proteomes" id="UP000014074"/>
    </source>
</evidence>
<dbReference type="GeneID" id="19321333"/>
<dbReference type="OrthoDB" id="202203at2759"/>
<dbReference type="PANTHER" id="PTHR43735:SF11">
    <property type="entry name" value="HYPOTHETICAL OXIDOREDUCTASE (EUROFUNG)"/>
    <property type="match status" value="1"/>
</dbReference>
<dbReference type="KEGG" id="tmn:UCRPA7_1205"/>
<dbReference type="Pfam" id="PF07992">
    <property type="entry name" value="Pyr_redox_2"/>
    <property type="match status" value="1"/>
</dbReference>
<name>R8BVF1_PHAM7</name>
<dbReference type="eggNOG" id="KOG1336">
    <property type="taxonomic scope" value="Eukaryota"/>
</dbReference>
<dbReference type="SUPFAM" id="SSF51905">
    <property type="entry name" value="FAD/NAD(P)-binding domain"/>
    <property type="match status" value="1"/>
</dbReference>
<dbReference type="GO" id="GO:0004174">
    <property type="term" value="F:electron-transferring-flavoprotein dehydrogenase activity"/>
    <property type="evidence" value="ECO:0007669"/>
    <property type="project" value="TreeGrafter"/>
</dbReference>
<protein>
    <submittedName>
        <fullName evidence="2">Putative amid-like nadh oxidoreductase protein</fullName>
    </submittedName>
</protein>
<dbReference type="PRINTS" id="PR00411">
    <property type="entry name" value="PNDRDTASEI"/>
</dbReference>
<gene>
    <name evidence="2" type="ORF">UCRPA7_1205</name>
</gene>
<sequence>MQSDEKLPSIDYFKQYQAGVKKAQTIVIVGGGAVGVQMACDLKEVYPDKNVTLIHSRDQLMPVYNEKLSNIIKERFAELGVNLIAGTRVIVPTDGFPNDGNPFEVELKDGRKVSTELAILATGQTPNNAFLSELKPSEPDSIINPANGFIRVRPTLQFKDPQYPHLYAVGDIADSGAHKAARPGAGQAAVAAKNIFAMIEGKEPAEKLEIGPAGIHMTLGLKHNIVFRNPDLKEGETEPMCRPREE</sequence>
<organism evidence="2 3">
    <name type="scientific">Phaeoacremonium minimum (strain UCR-PA7)</name>
    <name type="common">Esca disease fungus</name>
    <name type="synonym">Togninia minima</name>
    <dbReference type="NCBI Taxonomy" id="1286976"/>
    <lineage>
        <taxon>Eukaryota</taxon>
        <taxon>Fungi</taxon>
        <taxon>Dikarya</taxon>
        <taxon>Ascomycota</taxon>
        <taxon>Pezizomycotina</taxon>
        <taxon>Sordariomycetes</taxon>
        <taxon>Sordariomycetidae</taxon>
        <taxon>Togniniales</taxon>
        <taxon>Togniniaceae</taxon>
        <taxon>Phaeoacremonium</taxon>
    </lineage>
</organism>
<evidence type="ECO:0000259" key="1">
    <source>
        <dbReference type="Pfam" id="PF07992"/>
    </source>
</evidence>
<dbReference type="AlphaFoldDB" id="R8BVF1"/>
<keyword evidence="3" id="KW-1185">Reference proteome</keyword>
<dbReference type="HOGENOM" id="CLU_019845_3_0_1"/>
<dbReference type="InterPro" id="IPR023753">
    <property type="entry name" value="FAD/NAD-binding_dom"/>
</dbReference>
<dbReference type="Proteomes" id="UP000014074">
    <property type="component" value="Unassembled WGS sequence"/>
</dbReference>
<dbReference type="Gene3D" id="3.50.50.100">
    <property type="match status" value="1"/>
</dbReference>
<dbReference type="GO" id="GO:0005737">
    <property type="term" value="C:cytoplasm"/>
    <property type="evidence" value="ECO:0007669"/>
    <property type="project" value="TreeGrafter"/>
</dbReference>
<dbReference type="GO" id="GO:0050660">
    <property type="term" value="F:flavin adenine dinucleotide binding"/>
    <property type="evidence" value="ECO:0007669"/>
    <property type="project" value="TreeGrafter"/>
</dbReference>
<dbReference type="InterPro" id="IPR036188">
    <property type="entry name" value="FAD/NAD-bd_sf"/>
</dbReference>
<dbReference type="EMBL" id="KB932835">
    <property type="protein sequence ID" value="EOO03346.1"/>
    <property type="molecule type" value="Genomic_DNA"/>
</dbReference>
<proteinExistence type="predicted"/>
<accession>R8BVF1</accession>
<reference evidence="3" key="1">
    <citation type="journal article" date="2013" name="Genome Announc.">
        <title>Draft genome sequence of the ascomycete Phaeoacremonium aleophilum strain UCR-PA7, a causal agent of the esca disease complex in grapevines.</title>
        <authorList>
            <person name="Blanco-Ulate B."/>
            <person name="Rolshausen P."/>
            <person name="Cantu D."/>
        </authorList>
    </citation>
    <scope>NUCLEOTIDE SEQUENCE [LARGE SCALE GENOMIC DNA]</scope>
    <source>
        <strain evidence="3">UCR-PA7</strain>
    </source>
</reference>
<dbReference type="PRINTS" id="PR00368">
    <property type="entry name" value="FADPNR"/>
</dbReference>
<feature type="domain" description="FAD/NAD(P)-binding" evidence="1">
    <location>
        <begin position="21"/>
        <end position="184"/>
    </location>
</feature>
<evidence type="ECO:0000313" key="2">
    <source>
        <dbReference type="EMBL" id="EOO03346.1"/>
    </source>
</evidence>
<dbReference type="RefSeq" id="XP_007911982.1">
    <property type="nucleotide sequence ID" value="XM_007913791.1"/>
</dbReference>
<dbReference type="PANTHER" id="PTHR43735">
    <property type="entry name" value="APOPTOSIS-INDUCING FACTOR 1"/>
    <property type="match status" value="1"/>
</dbReference>